<keyword evidence="9" id="KW-1185">Reference proteome</keyword>
<dbReference type="InterPro" id="IPR051940">
    <property type="entry name" value="Chitin_bind-dev_reg"/>
</dbReference>
<dbReference type="SMART" id="SM00494">
    <property type="entry name" value="ChtBD2"/>
    <property type="match status" value="3"/>
</dbReference>
<evidence type="ECO:0000256" key="6">
    <source>
        <dbReference type="SAM" id="SignalP"/>
    </source>
</evidence>
<dbReference type="PANTHER" id="PTHR23301:SF0">
    <property type="entry name" value="CHITIN-BINDING TYPE-2 DOMAIN-CONTAINING PROTEIN-RELATED"/>
    <property type="match status" value="1"/>
</dbReference>
<dbReference type="SUPFAM" id="SSF57625">
    <property type="entry name" value="Invertebrate chitin-binding proteins"/>
    <property type="match status" value="3"/>
</dbReference>
<dbReference type="InterPro" id="IPR002557">
    <property type="entry name" value="Chitin-bd_dom"/>
</dbReference>
<dbReference type="GO" id="GO:0005576">
    <property type="term" value="C:extracellular region"/>
    <property type="evidence" value="ECO:0007669"/>
    <property type="project" value="InterPro"/>
</dbReference>
<keyword evidence="4" id="KW-1015">Disulfide bond</keyword>
<dbReference type="PANTHER" id="PTHR23301">
    <property type="entry name" value="CHITIN BINDING PERITROPHIN-A"/>
    <property type="match status" value="1"/>
</dbReference>
<dbReference type="InterPro" id="IPR036508">
    <property type="entry name" value="Chitin-bd_dom_sf"/>
</dbReference>
<evidence type="ECO:0000259" key="7">
    <source>
        <dbReference type="PROSITE" id="PS50940"/>
    </source>
</evidence>
<keyword evidence="2 6" id="KW-0732">Signal</keyword>
<evidence type="ECO:0000313" key="8">
    <source>
        <dbReference type="EMBL" id="VDI46345.1"/>
    </source>
</evidence>
<comment type="caution">
    <text evidence="8">The sequence shown here is derived from an EMBL/GenBank/DDBJ whole genome shotgun (WGS) entry which is preliminary data.</text>
</comment>
<dbReference type="Gene3D" id="2.170.140.10">
    <property type="entry name" value="Chitin binding domain"/>
    <property type="match status" value="3"/>
</dbReference>
<evidence type="ECO:0000256" key="3">
    <source>
        <dbReference type="ARBA" id="ARBA00022737"/>
    </source>
</evidence>
<proteinExistence type="predicted"/>
<dbReference type="Proteomes" id="UP000596742">
    <property type="component" value="Unassembled WGS sequence"/>
</dbReference>
<dbReference type="OrthoDB" id="6112160at2759"/>
<keyword evidence="5" id="KW-0325">Glycoprotein</keyword>
<evidence type="ECO:0000256" key="4">
    <source>
        <dbReference type="ARBA" id="ARBA00023157"/>
    </source>
</evidence>
<evidence type="ECO:0000256" key="5">
    <source>
        <dbReference type="ARBA" id="ARBA00023180"/>
    </source>
</evidence>
<keyword evidence="3" id="KW-0677">Repeat</keyword>
<feature type="chain" id="PRO_5032663944" description="Chitin-binding type-2 domain-containing protein" evidence="6">
    <location>
        <begin position="16"/>
        <end position="236"/>
    </location>
</feature>
<dbReference type="PROSITE" id="PS50940">
    <property type="entry name" value="CHIT_BIND_II"/>
    <property type="match status" value="2"/>
</dbReference>
<accession>A0A8B6FD55</accession>
<reference evidence="8" key="1">
    <citation type="submission" date="2018-11" db="EMBL/GenBank/DDBJ databases">
        <authorList>
            <person name="Alioto T."/>
            <person name="Alioto T."/>
        </authorList>
    </citation>
    <scope>NUCLEOTIDE SEQUENCE</scope>
</reference>
<name>A0A8B6FD55_MYTGA</name>
<dbReference type="Pfam" id="PF01607">
    <property type="entry name" value="CBM_14"/>
    <property type="match status" value="3"/>
</dbReference>
<evidence type="ECO:0000313" key="9">
    <source>
        <dbReference type="Proteomes" id="UP000596742"/>
    </source>
</evidence>
<evidence type="ECO:0000256" key="2">
    <source>
        <dbReference type="ARBA" id="ARBA00022729"/>
    </source>
</evidence>
<dbReference type="GO" id="GO:0008061">
    <property type="term" value="F:chitin binding"/>
    <property type="evidence" value="ECO:0007669"/>
    <property type="project" value="UniProtKB-KW"/>
</dbReference>
<feature type="domain" description="Chitin-binding type-2" evidence="7">
    <location>
        <begin position="178"/>
        <end position="236"/>
    </location>
</feature>
<keyword evidence="1" id="KW-0147">Chitin-binding</keyword>
<gene>
    <name evidence="8" type="ORF">MGAL_10B067597</name>
</gene>
<sequence>MKYLVIVLFVGVALAAPSENKREKRQVLPNCVDSYQNVVNPCRSNANNRVYYPHPRDQTKFLQCDVFGRMFVIQCPAGEIYNQATTTCIKQQTTTSQTTNTGVQNPCTTANVNSGKIYFSVATDSHQFIECDLNGNANVLTCPSQLLWDENRLSCVYQFQTGVMVTTPNPNGGLGGIANPCRGSATSHQFFSHPDATKFIQCDIAGDAFVLSCPSGLVWNQFATTCVSPYNMVAGR</sequence>
<dbReference type="AlphaFoldDB" id="A0A8B6FD55"/>
<dbReference type="EMBL" id="UYJE01006487">
    <property type="protein sequence ID" value="VDI46345.1"/>
    <property type="molecule type" value="Genomic_DNA"/>
</dbReference>
<organism evidence="8 9">
    <name type="scientific">Mytilus galloprovincialis</name>
    <name type="common">Mediterranean mussel</name>
    <dbReference type="NCBI Taxonomy" id="29158"/>
    <lineage>
        <taxon>Eukaryota</taxon>
        <taxon>Metazoa</taxon>
        <taxon>Spiralia</taxon>
        <taxon>Lophotrochozoa</taxon>
        <taxon>Mollusca</taxon>
        <taxon>Bivalvia</taxon>
        <taxon>Autobranchia</taxon>
        <taxon>Pteriomorphia</taxon>
        <taxon>Mytilida</taxon>
        <taxon>Mytiloidea</taxon>
        <taxon>Mytilidae</taxon>
        <taxon>Mytilinae</taxon>
        <taxon>Mytilus</taxon>
    </lineage>
</organism>
<feature type="domain" description="Chitin-binding type-2" evidence="7">
    <location>
        <begin position="39"/>
        <end position="109"/>
    </location>
</feature>
<feature type="signal peptide" evidence="6">
    <location>
        <begin position="1"/>
        <end position="15"/>
    </location>
</feature>
<evidence type="ECO:0000256" key="1">
    <source>
        <dbReference type="ARBA" id="ARBA00022669"/>
    </source>
</evidence>
<protein>
    <recommendedName>
        <fullName evidence="7">Chitin-binding type-2 domain-containing protein</fullName>
    </recommendedName>
</protein>